<dbReference type="Proteomes" id="UP000680304">
    <property type="component" value="Unassembled WGS sequence"/>
</dbReference>
<evidence type="ECO:0000259" key="1">
    <source>
        <dbReference type="Pfam" id="PF00534"/>
    </source>
</evidence>
<organism evidence="2 3">
    <name type="scientific">Paenibacillus cisolokensis</name>
    <dbReference type="NCBI Taxonomy" id="1658519"/>
    <lineage>
        <taxon>Bacteria</taxon>
        <taxon>Bacillati</taxon>
        <taxon>Bacillota</taxon>
        <taxon>Bacilli</taxon>
        <taxon>Bacillales</taxon>
        <taxon>Paenibacillaceae</taxon>
        <taxon>Paenibacillus</taxon>
    </lineage>
</organism>
<dbReference type="Gene3D" id="3.40.50.2000">
    <property type="entry name" value="Glycogen Phosphorylase B"/>
    <property type="match status" value="1"/>
</dbReference>
<protein>
    <recommendedName>
        <fullName evidence="1">Glycosyl transferase family 1 domain-containing protein</fullName>
    </recommendedName>
</protein>
<dbReference type="EMBL" id="BOVJ01000006">
    <property type="protein sequence ID" value="GIQ61604.1"/>
    <property type="molecule type" value="Genomic_DNA"/>
</dbReference>
<proteinExistence type="predicted"/>
<accession>A0ABQ4N0C0</accession>
<feature type="domain" description="Glycosyl transferase family 1" evidence="1">
    <location>
        <begin position="57"/>
        <end position="208"/>
    </location>
</feature>
<dbReference type="Pfam" id="PF00534">
    <property type="entry name" value="Glycos_transf_1"/>
    <property type="match status" value="1"/>
</dbReference>
<dbReference type="SUPFAM" id="SSF53756">
    <property type="entry name" value="UDP-Glycosyltransferase/glycogen phosphorylase"/>
    <property type="match status" value="1"/>
</dbReference>
<comment type="caution">
    <text evidence="2">The sequence shown here is derived from an EMBL/GenBank/DDBJ whole genome shotgun (WGS) entry which is preliminary data.</text>
</comment>
<reference evidence="2 3" key="1">
    <citation type="submission" date="2021-04" db="EMBL/GenBank/DDBJ databases">
        <title>Draft genome sequence of Paenibacillus cisolokensis, LC2-13A.</title>
        <authorList>
            <person name="Uke A."/>
            <person name="Chhe C."/>
            <person name="Baramee S."/>
            <person name="Kosugi A."/>
        </authorList>
    </citation>
    <scope>NUCLEOTIDE SEQUENCE [LARGE SCALE GENOMIC DNA]</scope>
    <source>
        <strain evidence="2 3">LC2-13A</strain>
    </source>
</reference>
<name>A0ABQ4N0C0_9BACL</name>
<evidence type="ECO:0000313" key="2">
    <source>
        <dbReference type="EMBL" id="GIQ61604.1"/>
    </source>
</evidence>
<evidence type="ECO:0000313" key="3">
    <source>
        <dbReference type="Proteomes" id="UP000680304"/>
    </source>
</evidence>
<dbReference type="InterPro" id="IPR001296">
    <property type="entry name" value="Glyco_trans_1"/>
</dbReference>
<sequence>MLDEVFPPRDGLIRHVTINQIARKELSLRKGLDSHVVPNVFDFHAPLWRTDEYNYDFRERFGIGENDILLLQATRITERKAIELAIDVAATLQRPEFRARLSGQRLYNGKTFGDDSQIVLALAGMPEAGENYIPALIKKAELENVRLVFVNDNIQATRSVQNGIKNYSLWDAYVHADLITYPSILEGWGNQLLEALFAKNRSFSTNIRFMRRISNLWASRLSPLEMPMKRERTAWCKSTGRKW</sequence>
<gene>
    <name evidence="2" type="ORF">PACILC2_01720</name>
</gene>
<dbReference type="RefSeq" id="WP_213526823.1">
    <property type="nucleotide sequence ID" value="NZ_BOVJ01000006.1"/>
</dbReference>
<keyword evidence="3" id="KW-1185">Reference proteome</keyword>